<evidence type="ECO:0000313" key="2">
    <source>
        <dbReference type="Proteomes" id="UP000309997"/>
    </source>
</evidence>
<evidence type="ECO:0000313" key="1">
    <source>
        <dbReference type="EMBL" id="KAL3596239.1"/>
    </source>
</evidence>
<name>A0ACC4CE25_POPAL</name>
<reference evidence="1 2" key="1">
    <citation type="journal article" date="2024" name="Plant Biotechnol. J.">
        <title>Genome and CRISPR/Cas9 system of a widespread forest tree (Populus alba) in the world.</title>
        <authorList>
            <person name="Liu Y.J."/>
            <person name="Jiang P.F."/>
            <person name="Han X.M."/>
            <person name="Li X.Y."/>
            <person name="Wang H.M."/>
            <person name="Wang Y.J."/>
            <person name="Wang X.X."/>
            <person name="Zeng Q.Y."/>
        </authorList>
    </citation>
    <scope>NUCLEOTIDE SEQUENCE [LARGE SCALE GENOMIC DNA]</scope>
    <source>
        <strain evidence="2">cv. PAL-ZL1</strain>
    </source>
</reference>
<sequence>MTLKVKVVIDGTRFPIELPNDATAQHLKEAVHRMFNFYAVENQELLFNGLLLLNYITLETYEVVDDSEIILQIFFTVGIIGKNPDGQYQRYETLKVKVAVDGTTMIPMELPDDATVKDLKEAVHDMFTSFSVENQELLFNGLILKNNTKLASYRLVSDSEITLRLLFTIVIIGKNPDGQYQRYEVRAHRNNYVGDLKLKLSEDHGLDITNIRLQMGPESYLLDHTLLWPNRISSGTRIYIAEE</sequence>
<protein>
    <submittedName>
        <fullName evidence="1">Uncharacterized protein</fullName>
    </submittedName>
</protein>
<gene>
    <name evidence="1" type="ORF">D5086_007876</name>
</gene>
<accession>A0ACC4CE25</accession>
<keyword evidence="2" id="KW-1185">Reference proteome</keyword>
<dbReference type="EMBL" id="RCHU02000004">
    <property type="protein sequence ID" value="KAL3596239.1"/>
    <property type="molecule type" value="Genomic_DNA"/>
</dbReference>
<proteinExistence type="predicted"/>
<comment type="caution">
    <text evidence="1">The sequence shown here is derived from an EMBL/GenBank/DDBJ whole genome shotgun (WGS) entry which is preliminary data.</text>
</comment>
<organism evidence="1 2">
    <name type="scientific">Populus alba</name>
    <name type="common">White poplar</name>
    <dbReference type="NCBI Taxonomy" id="43335"/>
    <lineage>
        <taxon>Eukaryota</taxon>
        <taxon>Viridiplantae</taxon>
        <taxon>Streptophyta</taxon>
        <taxon>Embryophyta</taxon>
        <taxon>Tracheophyta</taxon>
        <taxon>Spermatophyta</taxon>
        <taxon>Magnoliopsida</taxon>
        <taxon>eudicotyledons</taxon>
        <taxon>Gunneridae</taxon>
        <taxon>Pentapetalae</taxon>
        <taxon>rosids</taxon>
        <taxon>fabids</taxon>
        <taxon>Malpighiales</taxon>
        <taxon>Salicaceae</taxon>
        <taxon>Saliceae</taxon>
        <taxon>Populus</taxon>
    </lineage>
</organism>
<dbReference type="Proteomes" id="UP000309997">
    <property type="component" value="Unassembled WGS sequence"/>
</dbReference>